<feature type="chain" id="PRO_5045337786" evidence="2">
    <location>
        <begin position="28"/>
        <end position="463"/>
    </location>
</feature>
<gene>
    <name evidence="3" type="ORF">ACFO0S_07830</name>
</gene>
<organism evidence="3 4">
    <name type="scientific">Chryseomicrobium palamuruense</name>
    <dbReference type="NCBI Taxonomy" id="682973"/>
    <lineage>
        <taxon>Bacteria</taxon>
        <taxon>Bacillati</taxon>
        <taxon>Bacillota</taxon>
        <taxon>Bacilli</taxon>
        <taxon>Bacillales</taxon>
        <taxon>Caryophanaceae</taxon>
        <taxon>Chryseomicrobium</taxon>
    </lineage>
</organism>
<evidence type="ECO:0000313" key="3">
    <source>
        <dbReference type="EMBL" id="MFC4354954.1"/>
    </source>
</evidence>
<sequence>MNNKMKTKTIVAATLSMSMLVPAVALADDHGDHSSHATGAATGDMGVSSPASELRSALTHLFTEHAFLAVETLKKGADGTEDFEALAGALNGNTDDLTAAVSSVYGDEAGAQFKEIWSSHIGYFVDYANATAAGDQAGKDQAVADLGEYIKEQAAFLDSATEGRLKAADLEAGLKMHVDQLVWAFDSYVAGDYETSYMNEREAIDHMVMVAAGLATAITDQFPDQFENTMAVTPAADLRANLDRIFTEHAGLAVMAMQNGIDGDPDYDASAAALLANADDLSAAVASVYGEEGGAQFKEIWNSHIGYFVDYVVATANDDAAGQEQAMAELDEYIVEQAAFLAAATEDRLPAADLEAGLTAHVDQLLAAFDLYVEGDYEGAYSNLREAYAHMLMPSEAISGAIVDQFPENFQGSAMPDGMPKTGMGGTADENGMGAEGFLLGSLLAASLGATAFVARRRKNSEA</sequence>
<keyword evidence="4" id="KW-1185">Reference proteome</keyword>
<accession>A0ABV8UV77</accession>
<keyword evidence="1" id="KW-0812">Transmembrane</keyword>
<dbReference type="EMBL" id="JBHSEF010000021">
    <property type="protein sequence ID" value="MFC4354954.1"/>
    <property type="molecule type" value="Genomic_DNA"/>
</dbReference>
<keyword evidence="1" id="KW-0472">Membrane</keyword>
<protein>
    <submittedName>
        <fullName evidence="3">Copper amine oxidase</fullName>
    </submittedName>
</protein>
<reference evidence="4" key="1">
    <citation type="journal article" date="2019" name="Int. J. Syst. Evol. Microbiol.">
        <title>The Global Catalogue of Microorganisms (GCM) 10K type strain sequencing project: providing services to taxonomists for standard genome sequencing and annotation.</title>
        <authorList>
            <consortium name="The Broad Institute Genomics Platform"/>
            <consortium name="The Broad Institute Genome Sequencing Center for Infectious Disease"/>
            <person name="Wu L."/>
            <person name="Ma J."/>
        </authorList>
    </citation>
    <scope>NUCLEOTIDE SEQUENCE [LARGE SCALE GENOMIC DNA]</scope>
    <source>
        <strain evidence="4">CCUG 50353</strain>
    </source>
</reference>
<comment type="caution">
    <text evidence="3">The sequence shown here is derived from an EMBL/GenBank/DDBJ whole genome shotgun (WGS) entry which is preliminary data.</text>
</comment>
<feature type="signal peptide" evidence="2">
    <location>
        <begin position="1"/>
        <end position="27"/>
    </location>
</feature>
<name>A0ABV8UV77_9BACL</name>
<dbReference type="Proteomes" id="UP001595733">
    <property type="component" value="Unassembled WGS sequence"/>
</dbReference>
<evidence type="ECO:0000256" key="1">
    <source>
        <dbReference type="SAM" id="Phobius"/>
    </source>
</evidence>
<evidence type="ECO:0000313" key="4">
    <source>
        <dbReference type="Proteomes" id="UP001595733"/>
    </source>
</evidence>
<dbReference type="RefSeq" id="WP_378141250.1">
    <property type="nucleotide sequence ID" value="NZ_JBHSEF010000021.1"/>
</dbReference>
<evidence type="ECO:0000256" key="2">
    <source>
        <dbReference type="SAM" id="SignalP"/>
    </source>
</evidence>
<proteinExistence type="predicted"/>
<feature type="transmembrane region" description="Helical" evidence="1">
    <location>
        <begin position="437"/>
        <end position="455"/>
    </location>
</feature>
<keyword evidence="1" id="KW-1133">Transmembrane helix</keyword>
<keyword evidence="2" id="KW-0732">Signal</keyword>